<comment type="similarity">
    <text evidence="2">Belongs to the PC-esterase family. TBL subfamily.</text>
</comment>
<evidence type="ECO:0000256" key="1">
    <source>
        <dbReference type="ARBA" id="ARBA00004167"/>
    </source>
</evidence>
<evidence type="ECO:0000259" key="9">
    <source>
        <dbReference type="Pfam" id="PF14416"/>
    </source>
</evidence>
<dbReference type="PANTHER" id="PTHR32285">
    <property type="entry name" value="PROTEIN TRICHOME BIREFRINGENCE-LIKE 9-RELATED"/>
    <property type="match status" value="1"/>
</dbReference>
<feature type="transmembrane region" description="Helical" evidence="7">
    <location>
        <begin position="24"/>
        <end position="46"/>
    </location>
</feature>
<evidence type="ECO:0000313" key="10">
    <source>
        <dbReference type="EMBL" id="CAG7891266.1"/>
    </source>
</evidence>
<dbReference type="Proteomes" id="UP000694005">
    <property type="component" value="Chromosome A02"/>
</dbReference>
<dbReference type="GO" id="GO:0016020">
    <property type="term" value="C:membrane"/>
    <property type="evidence" value="ECO:0007669"/>
    <property type="project" value="UniProtKB-SubCell"/>
</dbReference>
<dbReference type="InterPro" id="IPR025846">
    <property type="entry name" value="TBL_N"/>
</dbReference>
<dbReference type="InterPro" id="IPR029962">
    <property type="entry name" value="TBL"/>
</dbReference>
<evidence type="ECO:0000256" key="6">
    <source>
        <dbReference type="ARBA" id="ARBA00023136"/>
    </source>
</evidence>
<protein>
    <submittedName>
        <fullName evidence="10">Uncharacterized protein</fullName>
    </submittedName>
</protein>
<dbReference type="Pfam" id="PF13839">
    <property type="entry name" value="PC-Esterase"/>
    <property type="match status" value="1"/>
</dbReference>
<evidence type="ECO:0000313" key="11">
    <source>
        <dbReference type="EMBL" id="VDC84712.1"/>
    </source>
</evidence>
<dbReference type="Pfam" id="PF14416">
    <property type="entry name" value="PMR5N"/>
    <property type="match status" value="1"/>
</dbReference>
<reference evidence="11" key="1">
    <citation type="submission" date="2018-11" db="EMBL/GenBank/DDBJ databases">
        <authorList>
            <consortium name="Genoscope - CEA"/>
            <person name="William W."/>
        </authorList>
    </citation>
    <scope>NUCLEOTIDE SEQUENCE</scope>
</reference>
<dbReference type="InterPro" id="IPR026057">
    <property type="entry name" value="TBL_C"/>
</dbReference>
<dbReference type="GO" id="GO:0016413">
    <property type="term" value="F:O-acetyltransferase activity"/>
    <property type="evidence" value="ECO:0007669"/>
    <property type="project" value="InterPro"/>
</dbReference>
<keyword evidence="3 7" id="KW-0812">Transmembrane</keyword>
<dbReference type="AlphaFoldDB" id="A0A3P5ZWS1"/>
<feature type="domain" description="Trichome birefringence-like C-terminal" evidence="8">
    <location>
        <begin position="125"/>
        <end position="408"/>
    </location>
</feature>
<keyword evidence="6 7" id="KW-0472">Membrane</keyword>
<organism evidence="11">
    <name type="scientific">Brassica campestris</name>
    <name type="common">Field mustard</name>
    <dbReference type="NCBI Taxonomy" id="3711"/>
    <lineage>
        <taxon>Eukaryota</taxon>
        <taxon>Viridiplantae</taxon>
        <taxon>Streptophyta</taxon>
        <taxon>Embryophyta</taxon>
        <taxon>Tracheophyta</taxon>
        <taxon>Spermatophyta</taxon>
        <taxon>Magnoliopsida</taxon>
        <taxon>eudicotyledons</taxon>
        <taxon>Gunneridae</taxon>
        <taxon>Pentapetalae</taxon>
        <taxon>rosids</taxon>
        <taxon>malvids</taxon>
        <taxon>Brassicales</taxon>
        <taxon>Brassicaceae</taxon>
        <taxon>Brassiceae</taxon>
        <taxon>Brassica</taxon>
    </lineage>
</organism>
<evidence type="ECO:0000259" key="8">
    <source>
        <dbReference type="Pfam" id="PF13839"/>
    </source>
</evidence>
<dbReference type="EMBL" id="LR031573">
    <property type="protein sequence ID" value="VDC84712.1"/>
    <property type="molecule type" value="Genomic_DNA"/>
</dbReference>
<keyword evidence="5 7" id="KW-1133">Transmembrane helix</keyword>
<evidence type="ECO:0000256" key="3">
    <source>
        <dbReference type="ARBA" id="ARBA00022692"/>
    </source>
</evidence>
<dbReference type="EMBL" id="LS974618">
    <property type="protein sequence ID" value="CAG7891266.1"/>
    <property type="molecule type" value="Genomic_DNA"/>
</dbReference>
<feature type="domain" description="Trichome birefringence-like N-terminal" evidence="9">
    <location>
        <begin position="70"/>
        <end position="124"/>
    </location>
</feature>
<sequence>MDHQQQQLFSLCSVPYVFNIKKHFFVSLFSLSLLIFSTLVIFNLVGSSSSLEPLLRFGLLSPSSQNSTKDCDYSKGRWVRRTSSSSSLIYGEECRFLDSGFRCRKNGRKDSDYLNWRWQPHGCDLPRFNASDFLERSRNGRIVFVGDSIGRNQWESLMCMLSQAVPNKSEIYEVYGSPITKHKGFLSMRFPQQNLTVEYHRTPFLVVIGRPPEHSPQEIKTTVRVDEFNWQSKRWVDSDVLVFNSGHWWNEEKTVLAGTYFEEGRKVNKTMGAMEAFGKSLRTWKSWVLQRLDPDKSYVFFRSYSPVHYRNGTWNLGGLCDAETGPETDKRRMEPDAAHNRYIYEAIEEMKYQHSKVKFLNITYLTEFRKDGHPSRYREGGTPVDAPQDCSHWCLPGVPDTWNEILYAQLLSMNYRTKFNLQDQEMDQKQVQREGITKHRLV</sequence>
<proteinExistence type="inferred from homology"/>
<evidence type="ECO:0000256" key="7">
    <source>
        <dbReference type="SAM" id="Phobius"/>
    </source>
</evidence>
<keyword evidence="4" id="KW-0735">Signal-anchor</keyword>
<evidence type="ECO:0000256" key="2">
    <source>
        <dbReference type="ARBA" id="ARBA00007727"/>
    </source>
</evidence>
<dbReference type="PANTHER" id="PTHR32285:SF53">
    <property type="entry name" value="PROTEIN TRICHOME BIREFRINGENCE-LIKE 9"/>
    <property type="match status" value="1"/>
</dbReference>
<gene>
    <name evidence="11" type="ORF">BRAA02T04874Z</name>
    <name evidence="10" type="ORF">BRAPAZ1V2_A02P02180.2</name>
</gene>
<dbReference type="Gramene" id="A02p02180.2_BraZ1">
    <property type="protein sequence ID" value="A02p02180.2_BraZ1.CDS"/>
    <property type="gene ID" value="A02g02180.2_BraZ1"/>
</dbReference>
<name>A0A3P5ZWS1_BRACM</name>
<evidence type="ECO:0000256" key="5">
    <source>
        <dbReference type="ARBA" id="ARBA00022989"/>
    </source>
</evidence>
<comment type="subcellular location">
    <subcellularLocation>
        <location evidence="1">Membrane</location>
        <topology evidence="1">Single-pass membrane protein</topology>
    </subcellularLocation>
</comment>
<evidence type="ECO:0000256" key="4">
    <source>
        <dbReference type="ARBA" id="ARBA00022968"/>
    </source>
</evidence>
<accession>A0A3P5ZWS1</accession>